<dbReference type="InterPro" id="IPR039136">
    <property type="entry name" value="NUFIP1-like"/>
</dbReference>
<dbReference type="GO" id="GO:0005634">
    <property type="term" value="C:nucleus"/>
    <property type="evidence" value="ECO:0007669"/>
    <property type="project" value="TreeGrafter"/>
</dbReference>
<dbReference type="STRING" id="7102.A0A2A4JZV5"/>
<dbReference type="InterPro" id="IPR013087">
    <property type="entry name" value="Znf_C2H2_type"/>
</dbReference>
<comment type="caution">
    <text evidence="3">The sequence shown here is derived from an EMBL/GenBank/DDBJ whole genome shotgun (WGS) entry which is preliminary data.</text>
</comment>
<feature type="region of interest" description="Disordered" evidence="1">
    <location>
        <begin position="121"/>
        <end position="209"/>
    </location>
</feature>
<feature type="region of interest" description="Disordered" evidence="1">
    <location>
        <begin position="287"/>
        <end position="339"/>
    </location>
</feature>
<dbReference type="PANTHER" id="PTHR13309:SF0">
    <property type="entry name" value="FMR1-INTERACTING PROTEIN NUFIP1"/>
    <property type="match status" value="1"/>
</dbReference>
<reference evidence="3" key="1">
    <citation type="submission" date="2017-09" db="EMBL/GenBank/DDBJ databases">
        <title>Contemporary evolution of a Lepidopteran species, Heliothis virescens, in response to modern agricultural practices.</title>
        <authorList>
            <person name="Fritz M.L."/>
            <person name="Deyonke A.M."/>
            <person name="Papanicolaou A."/>
            <person name="Micinski S."/>
            <person name="Westbrook J."/>
            <person name="Gould F."/>
        </authorList>
    </citation>
    <scope>NUCLEOTIDE SEQUENCE [LARGE SCALE GENOMIC DNA]</scope>
    <source>
        <strain evidence="3">HvINT-</strain>
        <tissue evidence="3">Whole body</tissue>
    </source>
</reference>
<sequence>MNRPPRPRMMNNMYRRPMPYNPRWRPNNGQPPRFQWNNPHFGASNAGFENSNEHWCETCDRGFPTPDLLQKHNSQHQKCNIDGCQFIAHPKVITKHIQMQHSSGLYKKIANLNNPEDIQKWREERKKKYPTKSNIEKKEAENKEKIERGEKMALKRDHRTDKRRSTEHGPTKRHHSFDRRNQNPRMNRKNFKGNTDSTNTNTPPAKKIPRVIPSAPVTAEKNKLKPFAGILSIVMDHEAVDAEEPLQCDNDLFEDDEEIVPTPKEITTTQEPVVCGALTSLMCDYGSSDEDAEEKENQALTKSTEKTNQSQVNDDNQINTAIEDKPDITENNESDNDAPEEIKIEKTNAEHETSQEPVVKSKEKVLKTTLPPKKPERNNYKVKRKIPSTLLQKLLHKEIRQERNIVLQCIRYIKKNNYFDKPDQ</sequence>
<gene>
    <name evidence="3" type="ORF">B5V51_7502</name>
</gene>
<dbReference type="SMART" id="SM00355">
    <property type="entry name" value="ZnF_C2H2"/>
    <property type="match status" value="2"/>
</dbReference>
<evidence type="ECO:0000313" key="3">
    <source>
        <dbReference type="EMBL" id="PCG77339.1"/>
    </source>
</evidence>
<dbReference type="GO" id="GO:0000492">
    <property type="term" value="P:box C/D snoRNP assembly"/>
    <property type="evidence" value="ECO:0007669"/>
    <property type="project" value="TreeGrafter"/>
</dbReference>
<dbReference type="Pfam" id="PF10453">
    <property type="entry name" value="NUFIP1"/>
    <property type="match status" value="1"/>
</dbReference>
<feature type="compositionally biased region" description="Polar residues" evidence="1">
    <location>
        <begin position="298"/>
        <end position="320"/>
    </location>
</feature>
<organism evidence="3">
    <name type="scientific">Heliothis virescens</name>
    <name type="common">Tobacco budworm moth</name>
    <dbReference type="NCBI Taxonomy" id="7102"/>
    <lineage>
        <taxon>Eukaryota</taxon>
        <taxon>Metazoa</taxon>
        <taxon>Ecdysozoa</taxon>
        <taxon>Arthropoda</taxon>
        <taxon>Hexapoda</taxon>
        <taxon>Insecta</taxon>
        <taxon>Pterygota</taxon>
        <taxon>Neoptera</taxon>
        <taxon>Endopterygota</taxon>
        <taxon>Lepidoptera</taxon>
        <taxon>Glossata</taxon>
        <taxon>Ditrysia</taxon>
        <taxon>Noctuoidea</taxon>
        <taxon>Noctuidae</taxon>
        <taxon>Heliothinae</taxon>
        <taxon>Heliothis</taxon>
    </lineage>
</organism>
<feature type="domain" description="C2H2-type" evidence="2">
    <location>
        <begin position="56"/>
        <end position="76"/>
    </location>
</feature>
<protein>
    <recommendedName>
        <fullName evidence="2">C2H2-type domain-containing protein</fullName>
    </recommendedName>
</protein>
<name>A0A2A4JZV5_HELVI</name>
<feature type="compositionally biased region" description="Basic and acidic residues" evidence="1">
    <location>
        <begin position="134"/>
        <end position="170"/>
    </location>
</feature>
<evidence type="ECO:0000256" key="1">
    <source>
        <dbReference type="SAM" id="MobiDB-lite"/>
    </source>
</evidence>
<proteinExistence type="predicted"/>
<dbReference type="PANTHER" id="PTHR13309">
    <property type="entry name" value="NUCLEAR FRAGILE X MENTAL RETARDATION PROTEIN INTERACTING PROTEIN 1"/>
    <property type="match status" value="1"/>
</dbReference>
<dbReference type="EMBL" id="NWSH01000331">
    <property type="protein sequence ID" value="PCG77339.1"/>
    <property type="molecule type" value="Genomic_DNA"/>
</dbReference>
<accession>A0A2A4JZV5</accession>
<evidence type="ECO:0000259" key="2">
    <source>
        <dbReference type="PROSITE" id="PS00028"/>
    </source>
</evidence>
<dbReference type="AlphaFoldDB" id="A0A2A4JZV5"/>
<feature type="compositionally biased region" description="Acidic residues" evidence="1">
    <location>
        <begin position="330"/>
        <end position="339"/>
    </location>
</feature>
<dbReference type="PROSITE" id="PS00028">
    <property type="entry name" value="ZINC_FINGER_C2H2_1"/>
    <property type="match status" value="1"/>
</dbReference>
<feature type="compositionally biased region" description="Polar residues" evidence="1">
    <location>
        <begin position="192"/>
        <end position="203"/>
    </location>
</feature>
<dbReference type="InterPro" id="IPR019496">
    <property type="entry name" value="NUFIP1_cons_dom"/>
</dbReference>
<dbReference type="GO" id="GO:0003723">
    <property type="term" value="F:RNA binding"/>
    <property type="evidence" value="ECO:0007669"/>
    <property type="project" value="InterPro"/>
</dbReference>